<evidence type="ECO:0000259" key="6">
    <source>
        <dbReference type="PROSITE" id="PS50004"/>
    </source>
</evidence>
<name>A0A0M0K533_9EUKA</name>
<evidence type="ECO:0000313" key="7">
    <source>
        <dbReference type="EMBL" id="KOO33946.1"/>
    </source>
</evidence>
<comment type="subcellular location">
    <subcellularLocation>
        <location evidence="1">Membrane</location>
        <topology evidence="1">Multi-pass membrane protein</topology>
    </subcellularLocation>
</comment>
<dbReference type="OrthoDB" id="67700at2759"/>
<protein>
    <submittedName>
        <fullName evidence="7">Cyclic nucleotide-binding protein</fullName>
    </submittedName>
</protein>
<dbReference type="GO" id="GO:0005249">
    <property type="term" value="F:voltage-gated potassium channel activity"/>
    <property type="evidence" value="ECO:0007669"/>
    <property type="project" value="InterPro"/>
</dbReference>
<dbReference type="InterPro" id="IPR005821">
    <property type="entry name" value="Ion_trans_dom"/>
</dbReference>
<dbReference type="Gene3D" id="2.60.40.150">
    <property type="entry name" value="C2 domain"/>
    <property type="match status" value="1"/>
</dbReference>
<gene>
    <name evidence="7" type="ORF">Ctob_008382</name>
</gene>
<dbReference type="PROSITE" id="PS50004">
    <property type="entry name" value="C2"/>
    <property type="match status" value="1"/>
</dbReference>
<keyword evidence="8" id="KW-1185">Reference proteome</keyword>
<dbReference type="Gene3D" id="1.10.287.70">
    <property type="match status" value="1"/>
</dbReference>
<feature type="transmembrane region" description="Helical" evidence="5">
    <location>
        <begin position="364"/>
        <end position="382"/>
    </location>
</feature>
<dbReference type="InterPro" id="IPR003938">
    <property type="entry name" value="K_chnl_volt-dep_EAG/ELK/ERG"/>
</dbReference>
<dbReference type="SMART" id="SM00239">
    <property type="entry name" value="C2"/>
    <property type="match status" value="1"/>
</dbReference>
<dbReference type="Pfam" id="PF00520">
    <property type="entry name" value="Ion_trans"/>
    <property type="match status" value="1"/>
</dbReference>
<dbReference type="GO" id="GO:0042391">
    <property type="term" value="P:regulation of membrane potential"/>
    <property type="evidence" value="ECO:0007669"/>
    <property type="project" value="TreeGrafter"/>
</dbReference>
<dbReference type="PRINTS" id="PR01463">
    <property type="entry name" value="EAGCHANLFMLY"/>
</dbReference>
<dbReference type="Proteomes" id="UP000037460">
    <property type="component" value="Unassembled WGS sequence"/>
</dbReference>
<proteinExistence type="predicted"/>
<evidence type="ECO:0000256" key="4">
    <source>
        <dbReference type="ARBA" id="ARBA00023136"/>
    </source>
</evidence>
<keyword evidence="3 5" id="KW-1133">Transmembrane helix</keyword>
<accession>A0A0M0K533</accession>
<dbReference type="EMBL" id="JWZX01001376">
    <property type="protein sequence ID" value="KOO33946.1"/>
    <property type="molecule type" value="Genomic_DNA"/>
</dbReference>
<feature type="transmembrane region" description="Helical" evidence="5">
    <location>
        <begin position="176"/>
        <end position="197"/>
    </location>
</feature>
<keyword evidence="4 5" id="KW-0472">Membrane</keyword>
<reference evidence="8" key="1">
    <citation type="journal article" date="2015" name="PLoS Genet.">
        <title>Genome Sequence and Transcriptome Analyses of Chrysochromulina tobin: Metabolic Tools for Enhanced Algal Fitness in the Prominent Order Prymnesiales (Haptophyceae).</title>
        <authorList>
            <person name="Hovde B.T."/>
            <person name="Deodato C.R."/>
            <person name="Hunsperger H.M."/>
            <person name="Ryken S.A."/>
            <person name="Yost W."/>
            <person name="Jha R.K."/>
            <person name="Patterson J."/>
            <person name="Monnat R.J. Jr."/>
            <person name="Barlow S.B."/>
            <person name="Starkenburg S.R."/>
            <person name="Cattolico R.A."/>
        </authorList>
    </citation>
    <scope>NUCLEOTIDE SEQUENCE</scope>
    <source>
        <strain evidence="8">CCMP291</strain>
    </source>
</reference>
<comment type="caution">
    <text evidence="7">The sequence shown here is derived from an EMBL/GenBank/DDBJ whole genome shotgun (WGS) entry which is preliminary data.</text>
</comment>
<feature type="transmembrane region" description="Helical" evidence="5">
    <location>
        <begin position="225"/>
        <end position="245"/>
    </location>
</feature>
<evidence type="ECO:0000256" key="1">
    <source>
        <dbReference type="ARBA" id="ARBA00004141"/>
    </source>
</evidence>
<dbReference type="CDD" id="cd00030">
    <property type="entry name" value="C2"/>
    <property type="match status" value="1"/>
</dbReference>
<dbReference type="InterPro" id="IPR035892">
    <property type="entry name" value="C2_domain_sf"/>
</dbReference>
<dbReference type="GO" id="GO:0005886">
    <property type="term" value="C:plasma membrane"/>
    <property type="evidence" value="ECO:0007669"/>
    <property type="project" value="TreeGrafter"/>
</dbReference>
<organism evidence="7 8">
    <name type="scientific">Chrysochromulina tobinii</name>
    <dbReference type="NCBI Taxonomy" id="1460289"/>
    <lineage>
        <taxon>Eukaryota</taxon>
        <taxon>Haptista</taxon>
        <taxon>Haptophyta</taxon>
        <taxon>Prymnesiophyceae</taxon>
        <taxon>Prymnesiales</taxon>
        <taxon>Chrysochromulinaceae</taxon>
        <taxon>Chrysochromulina</taxon>
    </lineage>
</organism>
<keyword evidence="2 5" id="KW-0812">Transmembrane</keyword>
<evidence type="ECO:0000256" key="5">
    <source>
        <dbReference type="SAM" id="Phobius"/>
    </source>
</evidence>
<dbReference type="SUPFAM" id="SSF49562">
    <property type="entry name" value="C2 domain (Calcium/lipid-binding domain, CaLB)"/>
    <property type="match status" value="1"/>
</dbReference>
<sequence>MLKDVRGRIAEYAERSVRKQPTIADLEAEGTLYVQLLKATNLLAADANGLSDPYCKLMLGDQKQRSRKLYKTLEPVWNNEVFAFAGCLGQLVAEPLQLTMYDFDILSSDDKLGEVQIELADHTYCNEIRRDLTACLDTQGEVYIQVIPEKFQTLKGCCASMCFPVIRPESRFRSGWNVALAFFILYCGIAVPLEIAFEPDMVKAFCTVPHDPYGPLTLRHECLPYLLWFWLNFFVDIFFIIDIVINFRTGYMHEGHFVNDDWMVMSAYLKESFIMDVASTIPLGIIQMLASPDNPYGDEQITQMQIAAEQAAGGSSENSAQTARMLRLLRLAKLTKLARMRKLAKLAESFEEYINPGVLAVSKLVFISLFCCHLFGCLWWMISDLEIAEELAGTMSPDSWFSTPYTSGPNEWHPPHWLKNEASLTMKYMHAFFWGAGMVTSLVPREVDPTTVVEYIVTCAVMFFGLMLNAYVISSLSQAMAAMNAKAEFTGKQMESIKSYLTIKQVPKALKGRIMEYYHYLFGSNMALENLDLFRQLPPALVMQLNLATNRRLAMNCAFFHKVSNESLVELLGHFTAVVFIPSQQIARQVITFDACNHVL</sequence>
<dbReference type="Pfam" id="PF00168">
    <property type="entry name" value="C2"/>
    <property type="match status" value="1"/>
</dbReference>
<dbReference type="InterPro" id="IPR018490">
    <property type="entry name" value="cNMP-bd_dom_sf"/>
</dbReference>
<dbReference type="SUPFAM" id="SSF81324">
    <property type="entry name" value="Voltage-gated potassium channels"/>
    <property type="match status" value="1"/>
</dbReference>
<dbReference type="InterPro" id="IPR000008">
    <property type="entry name" value="C2_dom"/>
</dbReference>
<dbReference type="PANTHER" id="PTHR10217:SF435">
    <property type="entry name" value="POTASSIUM VOLTAGE-GATED CHANNEL PROTEIN EAG"/>
    <property type="match status" value="1"/>
</dbReference>
<feature type="transmembrane region" description="Helical" evidence="5">
    <location>
        <begin position="452"/>
        <end position="473"/>
    </location>
</feature>
<dbReference type="PANTHER" id="PTHR10217">
    <property type="entry name" value="VOLTAGE AND LIGAND GATED POTASSIUM CHANNEL"/>
    <property type="match status" value="1"/>
</dbReference>
<evidence type="ECO:0000256" key="2">
    <source>
        <dbReference type="ARBA" id="ARBA00022692"/>
    </source>
</evidence>
<dbReference type="InterPro" id="IPR050818">
    <property type="entry name" value="KCNH_animal-type"/>
</dbReference>
<dbReference type="Gene3D" id="1.10.287.630">
    <property type="entry name" value="Helix hairpin bin"/>
    <property type="match status" value="1"/>
</dbReference>
<dbReference type="AlphaFoldDB" id="A0A0M0K533"/>
<dbReference type="SUPFAM" id="SSF51206">
    <property type="entry name" value="cAMP-binding domain-like"/>
    <property type="match status" value="1"/>
</dbReference>
<evidence type="ECO:0000256" key="3">
    <source>
        <dbReference type="ARBA" id="ARBA00022989"/>
    </source>
</evidence>
<evidence type="ECO:0000313" key="8">
    <source>
        <dbReference type="Proteomes" id="UP000037460"/>
    </source>
</evidence>
<feature type="domain" description="C2" evidence="6">
    <location>
        <begin position="15"/>
        <end position="132"/>
    </location>
</feature>